<dbReference type="Proteomes" id="UP000516148">
    <property type="component" value="Chromosome"/>
</dbReference>
<dbReference type="PANTHER" id="PTHR35174:SF4">
    <property type="entry name" value="BLL7163 PROTEIN"/>
    <property type="match status" value="1"/>
</dbReference>
<evidence type="ECO:0000313" key="3">
    <source>
        <dbReference type="EMBL" id="QNQ11860.1"/>
    </source>
</evidence>
<dbReference type="PANTHER" id="PTHR35174">
    <property type="entry name" value="BLL7171 PROTEIN-RELATED"/>
    <property type="match status" value="1"/>
</dbReference>
<evidence type="ECO:0000256" key="1">
    <source>
        <dbReference type="ARBA" id="ARBA00007689"/>
    </source>
</evidence>
<feature type="domain" description="YCII-related" evidence="2">
    <location>
        <begin position="1"/>
        <end position="115"/>
    </location>
</feature>
<proteinExistence type="inferred from homology"/>
<sequence>MRVMVFVKTTGDSENGMAPTPEALEAFAAMDAFTEELVKAGVFVAGAGLKPGAQSKRILYNGPDRTVIDGPFAETRELVAGFSIWEVRDMDEAVAWARRCPNPAAGQSEVEIRPFFEAADLAGFVSPEELAAPRDGERGKLGVA</sequence>
<dbReference type="Gene3D" id="3.30.70.1060">
    <property type="entry name" value="Dimeric alpha+beta barrel"/>
    <property type="match status" value="1"/>
</dbReference>
<accession>A0A7H0LQA7</accession>
<dbReference type="InterPro" id="IPR005545">
    <property type="entry name" value="YCII"/>
</dbReference>
<organism evidence="3 4">
    <name type="scientific">Sphingomonas alpina</name>
    <dbReference type="NCBI Taxonomy" id="653931"/>
    <lineage>
        <taxon>Bacteria</taxon>
        <taxon>Pseudomonadati</taxon>
        <taxon>Pseudomonadota</taxon>
        <taxon>Alphaproteobacteria</taxon>
        <taxon>Sphingomonadales</taxon>
        <taxon>Sphingomonadaceae</taxon>
        <taxon>Sphingomonas</taxon>
    </lineage>
</organism>
<dbReference type="AlphaFoldDB" id="A0A7H0LQA7"/>
<gene>
    <name evidence="3" type="ORF">H3Z74_04365</name>
</gene>
<dbReference type="SUPFAM" id="SSF54909">
    <property type="entry name" value="Dimeric alpha+beta barrel"/>
    <property type="match status" value="1"/>
</dbReference>
<name>A0A7H0LQA7_9SPHN</name>
<evidence type="ECO:0000313" key="4">
    <source>
        <dbReference type="Proteomes" id="UP000516148"/>
    </source>
</evidence>
<evidence type="ECO:0000259" key="2">
    <source>
        <dbReference type="Pfam" id="PF03795"/>
    </source>
</evidence>
<reference evidence="3 4" key="1">
    <citation type="submission" date="2020-09" db="EMBL/GenBank/DDBJ databases">
        <title>Sphingomonas sp., a new species isolated from pork steak.</title>
        <authorList>
            <person name="Heidler von Heilborn D."/>
        </authorList>
    </citation>
    <scope>NUCLEOTIDE SEQUENCE [LARGE SCALE GENOMIC DNA]</scope>
    <source>
        <strain evidence="4">S8-3T</strain>
    </source>
</reference>
<dbReference type="EMBL" id="CP061038">
    <property type="protein sequence ID" value="QNQ11860.1"/>
    <property type="molecule type" value="Genomic_DNA"/>
</dbReference>
<dbReference type="KEGG" id="spap:H3Z74_04365"/>
<comment type="similarity">
    <text evidence="1">Belongs to the YciI family.</text>
</comment>
<dbReference type="Pfam" id="PF03795">
    <property type="entry name" value="YCII"/>
    <property type="match status" value="1"/>
</dbReference>
<keyword evidence="4" id="KW-1185">Reference proteome</keyword>
<protein>
    <submittedName>
        <fullName evidence="3">YciI family protein</fullName>
    </submittedName>
</protein>
<dbReference type="InterPro" id="IPR011008">
    <property type="entry name" value="Dimeric_a/b-barrel"/>
</dbReference>